<comment type="caution">
    <text evidence="2">The sequence shown here is derived from an EMBL/GenBank/DDBJ whole genome shotgun (WGS) entry which is preliminary data.</text>
</comment>
<feature type="region of interest" description="Disordered" evidence="1">
    <location>
        <begin position="61"/>
        <end position="103"/>
    </location>
</feature>
<reference evidence="2 3" key="1">
    <citation type="journal article" date="2024" name="Plant Biotechnol. J.">
        <title>Dendrobium thyrsiflorum genome and its molecular insights into genes involved in important horticultural traits.</title>
        <authorList>
            <person name="Chen B."/>
            <person name="Wang J.Y."/>
            <person name="Zheng P.J."/>
            <person name="Li K.L."/>
            <person name="Liang Y.M."/>
            <person name="Chen X.F."/>
            <person name="Zhang C."/>
            <person name="Zhao X."/>
            <person name="He X."/>
            <person name="Zhang G.Q."/>
            <person name="Liu Z.J."/>
            <person name="Xu Q."/>
        </authorList>
    </citation>
    <scope>NUCLEOTIDE SEQUENCE [LARGE SCALE GENOMIC DNA]</scope>
    <source>
        <strain evidence="2">GZMU011</strain>
    </source>
</reference>
<accession>A0ABD0U0D5</accession>
<protein>
    <submittedName>
        <fullName evidence="2">Uncharacterized protein</fullName>
    </submittedName>
</protein>
<feature type="compositionally biased region" description="Polar residues" evidence="1">
    <location>
        <begin position="69"/>
        <end position="80"/>
    </location>
</feature>
<dbReference type="PANTHER" id="PTHR34120">
    <property type="entry name" value="EXPRESSED PROTEIN"/>
    <property type="match status" value="1"/>
</dbReference>
<feature type="region of interest" description="Disordered" evidence="1">
    <location>
        <begin position="215"/>
        <end position="301"/>
    </location>
</feature>
<feature type="compositionally biased region" description="Low complexity" evidence="1">
    <location>
        <begin position="81"/>
        <end position="91"/>
    </location>
</feature>
<evidence type="ECO:0000256" key="1">
    <source>
        <dbReference type="SAM" id="MobiDB-lite"/>
    </source>
</evidence>
<keyword evidence="3" id="KW-1185">Reference proteome</keyword>
<dbReference type="AlphaFoldDB" id="A0ABD0U0D5"/>
<dbReference type="EMBL" id="JANQDX010000018">
    <property type="protein sequence ID" value="KAL0905466.1"/>
    <property type="molecule type" value="Genomic_DNA"/>
</dbReference>
<gene>
    <name evidence="2" type="ORF">M5K25_023888</name>
</gene>
<feature type="region of interest" description="Disordered" evidence="1">
    <location>
        <begin position="121"/>
        <end position="159"/>
    </location>
</feature>
<dbReference type="Proteomes" id="UP001552299">
    <property type="component" value="Unassembled WGS sequence"/>
</dbReference>
<evidence type="ECO:0000313" key="2">
    <source>
        <dbReference type="EMBL" id="KAL0905466.1"/>
    </source>
</evidence>
<organism evidence="2 3">
    <name type="scientific">Dendrobium thyrsiflorum</name>
    <name type="common">Pinecone-like raceme dendrobium</name>
    <name type="synonym">Orchid</name>
    <dbReference type="NCBI Taxonomy" id="117978"/>
    <lineage>
        <taxon>Eukaryota</taxon>
        <taxon>Viridiplantae</taxon>
        <taxon>Streptophyta</taxon>
        <taxon>Embryophyta</taxon>
        <taxon>Tracheophyta</taxon>
        <taxon>Spermatophyta</taxon>
        <taxon>Magnoliopsida</taxon>
        <taxon>Liliopsida</taxon>
        <taxon>Asparagales</taxon>
        <taxon>Orchidaceae</taxon>
        <taxon>Epidendroideae</taxon>
        <taxon>Malaxideae</taxon>
        <taxon>Dendrobiinae</taxon>
        <taxon>Dendrobium</taxon>
    </lineage>
</organism>
<feature type="region of interest" description="Disordered" evidence="1">
    <location>
        <begin position="28"/>
        <end position="49"/>
    </location>
</feature>
<dbReference type="PANTHER" id="PTHR34120:SF2">
    <property type="entry name" value="OS01G0860900 PROTEIN"/>
    <property type="match status" value="1"/>
</dbReference>
<sequence length="301" mass="32843">MTQVDLETLLCGGGDVKVACETMIGGEDAAAKRPEEDPDMPAESIQIRIGEEIDWTDINAVYERDDSTKGNTNPKSQHANQKQQQQQQQQQPPSNSQRFSGNLKPKAPIIALPNKIRHSSYLGASARRLPKGRTLLKKKRGGGDRKSALPPPEPGSPKVSCFGKVLSDRERERSHHIRPVFAPSTMDDKDWKHRRSGGCFGRLIGMFRCRRPSTRECEEDEEEASTAPEKIVSWSGRPSAATAMEGSSVGTPAGLGAIRRFSSGRRSASWGGDEDIDGQMHVTSSSAPLDQEGVIGRRSVG</sequence>
<evidence type="ECO:0000313" key="3">
    <source>
        <dbReference type="Proteomes" id="UP001552299"/>
    </source>
</evidence>
<proteinExistence type="predicted"/>
<name>A0ABD0U0D5_DENTH</name>
<feature type="compositionally biased region" description="Basic residues" evidence="1">
    <location>
        <begin position="128"/>
        <end position="140"/>
    </location>
</feature>